<evidence type="ECO:0008006" key="4">
    <source>
        <dbReference type="Google" id="ProtNLM"/>
    </source>
</evidence>
<dbReference type="Proteomes" id="UP001521116">
    <property type="component" value="Unassembled WGS sequence"/>
</dbReference>
<accession>A0ABR3SX99</accession>
<feature type="chain" id="PRO_5046348891" description="SnoaL-like domain-containing protein" evidence="1">
    <location>
        <begin position="20"/>
        <end position="174"/>
    </location>
</feature>
<dbReference type="EMBL" id="JAJVDC020000039">
    <property type="protein sequence ID" value="KAL1631706.1"/>
    <property type="molecule type" value="Genomic_DNA"/>
</dbReference>
<organism evidence="2 3">
    <name type="scientific">Neofusicoccum ribis</name>
    <dbReference type="NCBI Taxonomy" id="45134"/>
    <lineage>
        <taxon>Eukaryota</taxon>
        <taxon>Fungi</taxon>
        <taxon>Dikarya</taxon>
        <taxon>Ascomycota</taxon>
        <taxon>Pezizomycotina</taxon>
        <taxon>Dothideomycetes</taxon>
        <taxon>Dothideomycetes incertae sedis</taxon>
        <taxon>Botryosphaeriales</taxon>
        <taxon>Botryosphaeriaceae</taxon>
        <taxon>Neofusicoccum</taxon>
    </lineage>
</organism>
<keyword evidence="1" id="KW-0732">Signal</keyword>
<feature type="signal peptide" evidence="1">
    <location>
        <begin position="1"/>
        <end position="19"/>
    </location>
</feature>
<keyword evidence="3" id="KW-1185">Reference proteome</keyword>
<dbReference type="SUPFAM" id="SSF54427">
    <property type="entry name" value="NTF2-like"/>
    <property type="match status" value="1"/>
</dbReference>
<reference evidence="2 3" key="1">
    <citation type="submission" date="2024-02" db="EMBL/GenBank/DDBJ databases">
        <title>De novo assembly and annotation of 12 fungi associated with fruit tree decline syndrome in Ontario, Canada.</title>
        <authorList>
            <person name="Sulman M."/>
            <person name="Ellouze W."/>
            <person name="Ilyukhin E."/>
        </authorList>
    </citation>
    <scope>NUCLEOTIDE SEQUENCE [LARGE SCALE GENOMIC DNA]</scope>
    <source>
        <strain evidence="2 3">M1-105</strain>
    </source>
</reference>
<evidence type="ECO:0000256" key="1">
    <source>
        <dbReference type="SAM" id="SignalP"/>
    </source>
</evidence>
<dbReference type="InterPro" id="IPR032710">
    <property type="entry name" value="NTF2-like_dom_sf"/>
</dbReference>
<proteinExistence type="predicted"/>
<protein>
    <recommendedName>
        <fullName evidence="4">SnoaL-like domain-containing protein</fullName>
    </recommendedName>
</protein>
<name>A0ABR3SX99_9PEZI</name>
<comment type="caution">
    <text evidence="2">The sequence shown here is derived from an EMBL/GenBank/DDBJ whole genome shotgun (WGS) entry which is preliminary data.</text>
</comment>
<gene>
    <name evidence="2" type="ORF">SLS56_004380</name>
</gene>
<evidence type="ECO:0000313" key="2">
    <source>
        <dbReference type="EMBL" id="KAL1631706.1"/>
    </source>
</evidence>
<sequence length="174" mass="19322">MLFQHLLAPLAALTGLVHAYEPTDLSTNLPNIAILNDTAPLCPSRPATPLTQRALFHAFISATYNRTSTIAAAYTTFAAADYIQHNPWMTSGRQAAIDTLTPIFAVADLRVRHVWFDPELETGTGGVHYRLRMPGAERPVAVMRLFRWEGTCLVEHWDVMQEVPGNKTNPLPMV</sequence>
<dbReference type="Gene3D" id="3.10.450.50">
    <property type="match status" value="1"/>
</dbReference>
<evidence type="ECO:0000313" key="3">
    <source>
        <dbReference type="Proteomes" id="UP001521116"/>
    </source>
</evidence>